<dbReference type="Pfam" id="PF00817">
    <property type="entry name" value="IMS"/>
    <property type="match status" value="1"/>
</dbReference>
<dbReference type="Pfam" id="PF11799">
    <property type="entry name" value="IMS_C"/>
    <property type="match status" value="1"/>
</dbReference>
<evidence type="ECO:0000256" key="5">
    <source>
        <dbReference type="ARBA" id="ARBA00023236"/>
    </source>
</evidence>
<evidence type="ECO:0000256" key="4">
    <source>
        <dbReference type="ARBA" id="ARBA00023204"/>
    </source>
</evidence>
<keyword evidence="8" id="KW-1185">Reference proteome</keyword>
<dbReference type="GO" id="GO:0009432">
    <property type="term" value="P:SOS response"/>
    <property type="evidence" value="ECO:0007669"/>
    <property type="project" value="UniProtKB-KW"/>
</dbReference>
<name>A0A2N7TX55_9GAMM</name>
<dbReference type="InterPro" id="IPR001126">
    <property type="entry name" value="UmuC"/>
</dbReference>
<dbReference type="InterPro" id="IPR043502">
    <property type="entry name" value="DNA/RNA_pol_sf"/>
</dbReference>
<reference evidence="7 8" key="1">
    <citation type="submission" date="2018-01" db="EMBL/GenBank/DDBJ databases">
        <title>Halomonas endophytica sp. nov., isolated from storage liquid in the stems of Populus euphratica.</title>
        <authorList>
            <person name="Chen C."/>
        </authorList>
    </citation>
    <scope>NUCLEOTIDE SEQUENCE [LARGE SCALE GENOMIC DNA]</scope>
    <source>
        <strain evidence="7 8">MC28</strain>
    </source>
</reference>
<sequence length="424" mass="47345">MIALVDCNNFYASCERVFNPALESQPVGVLSNNDGCVIARSEEIKALGVAMGAPPHQIPPAIRRQCILLSSNYALYGSMSARVTATLAQYTPDVEIYSIDESFLRFDGFARETLEEHCRAMRHQVRRDTGIPVSVGVSTSKTLAKVASHVTKKAPGNDGVATLLPDSPMTRRVLEQMPVTGIWGVAGRAAVRLSELGIQSAWDLREAEPKRVRRHMSVVMERVVLELRGIDCIPLDDMGEPKRQIMTSRSFGRLTGDIADLREAVRTHASRGAEKLRAQGSLAQAVMVFLRTNPHRQDLRQYCPSVVVPLPRPTDDSRLIVQATMQGLERIYRPGHAYQKCGVMLTDLCGRANEQLDLMANQQSDADRQRNERLMATLDQINREHGRGAVSLGLSRQDSAWRLRCENRSPRYTSRWDELAEVRM</sequence>
<protein>
    <submittedName>
        <fullName evidence="7">DNA polymerase V subunit UmuC</fullName>
    </submittedName>
</protein>
<proteinExistence type="inferred from homology"/>
<dbReference type="PANTHER" id="PTHR11076:SF34">
    <property type="entry name" value="PROTEIN UMUC"/>
    <property type="match status" value="1"/>
</dbReference>
<dbReference type="EMBL" id="PNRF01000042">
    <property type="protein sequence ID" value="PMR72762.1"/>
    <property type="molecule type" value="Genomic_DNA"/>
</dbReference>
<dbReference type="CDD" id="cd01700">
    <property type="entry name" value="PolY_Pol_V_umuC"/>
    <property type="match status" value="1"/>
</dbReference>
<dbReference type="GO" id="GO:0006281">
    <property type="term" value="P:DNA repair"/>
    <property type="evidence" value="ECO:0007669"/>
    <property type="project" value="UniProtKB-KW"/>
</dbReference>
<dbReference type="InterPro" id="IPR050116">
    <property type="entry name" value="DNA_polymerase-Y"/>
</dbReference>
<dbReference type="InterPro" id="IPR025188">
    <property type="entry name" value="DUF4113"/>
</dbReference>
<comment type="similarity">
    <text evidence="1">Belongs to the DNA polymerase type-Y family.</text>
</comment>
<comment type="caution">
    <text evidence="7">The sequence shown here is derived from an EMBL/GenBank/DDBJ whole genome shotgun (WGS) entry which is preliminary data.</text>
</comment>
<keyword evidence="5" id="KW-0742">SOS response</keyword>
<evidence type="ECO:0000256" key="1">
    <source>
        <dbReference type="ARBA" id="ARBA00010945"/>
    </source>
</evidence>
<feature type="domain" description="UmuC" evidence="6">
    <location>
        <begin position="2"/>
        <end position="186"/>
    </location>
</feature>
<evidence type="ECO:0000313" key="7">
    <source>
        <dbReference type="EMBL" id="PMR72762.1"/>
    </source>
</evidence>
<evidence type="ECO:0000313" key="8">
    <source>
        <dbReference type="Proteomes" id="UP000235803"/>
    </source>
</evidence>
<dbReference type="AlphaFoldDB" id="A0A2N7TX55"/>
<dbReference type="InterPro" id="IPR043128">
    <property type="entry name" value="Rev_trsase/Diguanyl_cyclase"/>
</dbReference>
<dbReference type="SUPFAM" id="SSF56672">
    <property type="entry name" value="DNA/RNA polymerases"/>
    <property type="match status" value="1"/>
</dbReference>
<dbReference type="Gene3D" id="3.30.70.270">
    <property type="match status" value="1"/>
</dbReference>
<dbReference type="PROSITE" id="PS50173">
    <property type="entry name" value="UMUC"/>
    <property type="match status" value="1"/>
</dbReference>
<evidence type="ECO:0000259" key="6">
    <source>
        <dbReference type="PROSITE" id="PS50173"/>
    </source>
</evidence>
<organism evidence="7 8">
    <name type="scientific">Billgrantia endophytica</name>
    <dbReference type="NCBI Taxonomy" id="2033802"/>
    <lineage>
        <taxon>Bacteria</taxon>
        <taxon>Pseudomonadati</taxon>
        <taxon>Pseudomonadota</taxon>
        <taxon>Gammaproteobacteria</taxon>
        <taxon>Oceanospirillales</taxon>
        <taxon>Halomonadaceae</taxon>
        <taxon>Billgrantia</taxon>
    </lineage>
</organism>
<dbReference type="Gene3D" id="1.10.150.20">
    <property type="entry name" value="5' to 3' exonuclease, C-terminal subdomain"/>
    <property type="match status" value="1"/>
</dbReference>
<keyword evidence="3" id="KW-0741">SOS mutagenesis</keyword>
<keyword evidence="2" id="KW-0227">DNA damage</keyword>
<dbReference type="Pfam" id="PF13438">
    <property type="entry name" value="DUF4113"/>
    <property type="match status" value="1"/>
</dbReference>
<dbReference type="PANTHER" id="PTHR11076">
    <property type="entry name" value="DNA REPAIR POLYMERASE UMUC / TRANSFERASE FAMILY MEMBER"/>
    <property type="match status" value="1"/>
</dbReference>
<keyword evidence="4" id="KW-0234">DNA repair</keyword>
<dbReference type="OrthoDB" id="9808813at2"/>
<dbReference type="RefSeq" id="WP_102655183.1">
    <property type="nucleotide sequence ID" value="NZ_PNRF01000042.1"/>
</dbReference>
<dbReference type="GO" id="GO:0005829">
    <property type="term" value="C:cytosol"/>
    <property type="evidence" value="ECO:0007669"/>
    <property type="project" value="TreeGrafter"/>
</dbReference>
<gene>
    <name evidence="7" type="ORF">C1H69_20160</name>
</gene>
<dbReference type="Proteomes" id="UP000235803">
    <property type="component" value="Unassembled WGS sequence"/>
</dbReference>
<evidence type="ECO:0000256" key="2">
    <source>
        <dbReference type="ARBA" id="ARBA00022763"/>
    </source>
</evidence>
<dbReference type="GO" id="GO:0042276">
    <property type="term" value="P:error-prone translesion synthesis"/>
    <property type="evidence" value="ECO:0007669"/>
    <property type="project" value="TreeGrafter"/>
</dbReference>
<dbReference type="GO" id="GO:0003887">
    <property type="term" value="F:DNA-directed DNA polymerase activity"/>
    <property type="evidence" value="ECO:0007669"/>
    <property type="project" value="TreeGrafter"/>
</dbReference>
<evidence type="ECO:0000256" key="3">
    <source>
        <dbReference type="ARBA" id="ARBA00023199"/>
    </source>
</evidence>
<dbReference type="GO" id="GO:0003684">
    <property type="term" value="F:damaged DNA binding"/>
    <property type="evidence" value="ECO:0007669"/>
    <property type="project" value="InterPro"/>
</dbReference>
<dbReference type="InterPro" id="IPR017961">
    <property type="entry name" value="DNA_pol_Y-fam_little_finger"/>
</dbReference>
<dbReference type="Gene3D" id="3.40.1170.60">
    <property type="match status" value="1"/>
</dbReference>
<accession>A0A2N7TX55</accession>